<keyword evidence="2" id="KW-0813">Transport</keyword>
<keyword evidence="4 11" id="KW-0812">Transmembrane</keyword>
<dbReference type="Pfam" id="PF00520">
    <property type="entry name" value="Ion_trans"/>
    <property type="match status" value="1"/>
</dbReference>
<organism evidence="13 14">
    <name type="scientific">Methanospirillum purgamenti</name>
    <dbReference type="NCBI Taxonomy" id="2834276"/>
    <lineage>
        <taxon>Archaea</taxon>
        <taxon>Methanobacteriati</taxon>
        <taxon>Methanobacteriota</taxon>
        <taxon>Stenosarchaea group</taxon>
        <taxon>Methanomicrobia</taxon>
        <taxon>Methanomicrobiales</taxon>
        <taxon>Methanospirillaceae</taxon>
        <taxon>Methanospirillum</taxon>
    </lineage>
</organism>
<reference evidence="13 14" key="1">
    <citation type="submission" date="2021-05" db="EMBL/GenBank/DDBJ databases">
        <title>A novel Methanospirillum isolate from a pyrite-forming mixed culture.</title>
        <authorList>
            <person name="Bunk B."/>
            <person name="Sproer C."/>
            <person name="Spring S."/>
            <person name="Pester M."/>
        </authorList>
    </citation>
    <scope>NUCLEOTIDE SEQUENCE [LARGE SCALE GENOMIC DNA]</scope>
    <source>
        <strain evidence="13 14">J.3.6.1-F.2.7.3</strain>
    </source>
</reference>
<keyword evidence="14" id="KW-1185">Reference proteome</keyword>
<comment type="subcellular location">
    <subcellularLocation>
        <location evidence="1">Membrane</location>
        <topology evidence="1">Multi-pass membrane protein</topology>
    </subcellularLocation>
</comment>
<evidence type="ECO:0000256" key="7">
    <source>
        <dbReference type="ARBA" id="ARBA00022989"/>
    </source>
</evidence>
<dbReference type="KEGG" id="mrtj:KHC33_03050"/>
<keyword evidence="6" id="KW-0630">Potassium</keyword>
<accession>A0A8E7AXH7</accession>
<keyword evidence="9 11" id="KW-0472">Membrane</keyword>
<evidence type="ECO:0000256" key="1">
    <source>
        <dbReference type="ARBA" id="ARBA00004141"/>
    </source>
</evidence>
<dbReference type="EMBL" id="CP075546">
    <property type="protein sequence ID" value="QVV89512.1"/>
    <property type="molecule type" value="Genomic_DNA"/>
</dbReference>
<dbReference type="InterPro" id="IPR028325">
    <property type="entry name" value="VG_K_chnl"/>
</dbReference>
<keyword evidence="8" id="KW-0406">Ion transport</keyword>
<evidence type="ECO:0000256" key="11">
    <source>
        <dbReference type="SAM" id="Phobius"/>
    </source>
</evidence>
<dbReference type="InterPro" id="IPR005821">
    <property type="entry name" value="Ion_trans_dom"/>
</dbReference>
<feature type="domain" description="Ion transport" evidence="12">
    <location>
        <begin position="27"/>
        <end position="249"/>
    </location>
</feature>
<feature type="transmembrane region" description="Helical" evidence="11">
    <location>
        <begin position="58"/>
        <end position="78"/>
    </location>
</feature>
<evidence type="ECO:0000313" key="14">
    <source>
        <dbReference type="Proteomes" id="UP000680656"/>
    </source>
</evidence>
<keyword evidence="7 11" id="KW-1133">Transmembrane helix</keyword>
<protein>
    <submittedName>
        <fullName evidence="13">Ion transporter</fullName>
    </submittedName>
</protein>
<name>A0A8E7AXH7_9EURY</name>
<evidence type="ECO:0000256" key="3">
    <source>
        <dbReference type="ARBA" id="ARBA00022538"/>
    </source>
</evidence>
<evidence type="ECO:0000259" key="12">
    <source>
        <dbReference type="Pfam" id="PF00520"/>
    </source>
</evidence>
<feature type="transmembrane region" description="Helical" evidence="11">
    <location>
        <begin position="98"/>
        <end position="122"/>
    </location>
</feature>
<feature type="transmembrane region" description="Helical" evidence="11">
    <location>
        <begin position="161"/>
        <end position="183"/>
    </location>
</feature>
<evidence type="ECO:0000256" key="8">
    <source>
        <dbReference type="ARBA" id="ARBA00023065"/>
    </source>
</evidence>
<dbReference type="GO" id="GO:0008076">
    <property type="term" value="C:voltage-gated potassium channel complex"/>
    <property type="evidence" value="ECO:0007669"/>
    <property type="project" value="InterPro"/>
</dbReference>
<dbReference type="PANTHER" id="PTHR11537">
    <property type="entry name" value="VOLTAGE-GATED POTASSIUM CHANNEL"/>
    <property type="match status" value="1"/>
</dbReference>
<feature type="transmembrane region" description="Helical" evidence="11">
    <location>
        <begin position="223"/>
        <end position="248"/>
    </location>
</feature>
<keyword evidence="10" id="KW-0407">Ion channel</keyword>
<evidence type="ECO:0000256" key="6">
    <source>
        <dbReference type="ARBA" id="ARBA00022958"/>
    </source>
</evidence>
<dbReference type="GO" id="GO:0005249">
    <property type="term" value="F:voltage-gated potassium channel activity"/>
    <property type="evidence" value="ECO:0007669"/>
    <property type="project" value="InterPro"/>
</dbReference>
<gene>
    <name evidence="13" type="ORF">KHC33_03050</name>
</gene>
<dbReference type="AlphaFoldDB" id="A0A8E7AXH7"/>
<keyword evidence="3" id="KW-0633">Potassium transport</keyword>
<proteinExistence type="predicted"/>
<evidence type="ECO:0000256" key="10">
    <source>
        <dbReference type="ARBA" id="ARBA00023303"/>
    </source>
</evidence>
<evidence type="ECO:0000256" key="2">
    <source>
        <dbReference type="ARBA" id="ARBA00022448"/>
    </source>
</evidence>
<dbReference type="PANTHER" id="PTHR11537:SF254">
    <property type="entry name" value="POTASSIUM VOLTAGE-GATED CHANNEL PROTEIN SHAB"/>
    <property type="match status" value="1"/>
</dbReference>
<dbReference type="GeneID" id="65096128"/>
<evidence type="ECO:0000256" key="9">
    <source>
        <dbReference type="ARBA" id="ARBA00023136"/>
    </source>
</evidence>
<dbReference type="PRINTS" id="PR00169">
    <property type="entry name" value="KCHANNEL"/>
</dbReference>
<evidence type="ECO:0000313" key="13">
    <source>
        <dbReference type="EMBL" id="QVV89512.1"/>
    </source>
</evidence>
<dbReference type="SUPFAM" id="SSF81324">
    <property type="entry name" value="Voltage-gated potassium channels"/>
    <property type="match status" value="1"/>
</dbReference>
<dbReference type="RefSeq" id="WP_214420306.1">
    <property type="nucleotide sequence ID" value="NZ_CP075546.1"/>
</dbReference>
<evidence type="ECO:0000256" key="4">
    <source>
        <dbReference type="ARBA" id="ARBA00022692"/>
    </source>
</evidence>
<dbReference type="Gene3D" id="1.10.287.70">
    <property type="match status" value="1"/>
</dbReference>
<feature type="transmembrane region" description="Helical" evidence="11">
    <location>
        <begin position="28"/>
        <end position="46"/>
    </location>
</feature>
<dbReference type="GO" id="GO:0001508">
    <property type="term" value="P:action potential"/>
    <property type="evidence" value="ECO:0007669"/>
    <property type="project" value="TreeGrafter"/>
</dbReference>
<dbReference type="Proteomes" id="UP000680656">
    <property type="component" value="Chromosome"/>
</dbReference>
<sequence>MTGEFKSLKRRIFDAINDKDDGGKPDHIFDFFIIGVIILNVVMIFLETYPAIYAKYHGTFLLFEYFTIAIFTGEYFLRVWTCTYYPDFADPFFGRIRYIFSITLIIDFFAVFPFYLSLLLPLDHHIVQFLRLFRLFRVLKLLRYYGSIDVIFQVIKKNSQYLFSIIVILLIFLSFSSYLFYMFESAVQPDNVKDFDDAFWWAIETTSTVGYGDVFPVTEIGKLFTVIIMLIGIGLIALPTGILASGFLEEMKLRSDPMATSTQTSIADEIRKLNQLLEEGLLTEDEFRIGKEKLLR</sequence>
<keyword evidence="5" id="KW-0631">Potassium channel</keyword>
<evidence type="ECO:0000256" key="5">
    <source>
        <dbReference type="ARBA" id="ARBA00022826"/>
    </source>
</evidence>